<keyword evidence="2" id="KW-1133">Transmembrane helix</keyword>
<evidence type="ECO:0000256" key="2">
    <source>
        <dbReference type="SAM" id="Phobius"/>
    </source>
</evidence>
<keyword evidence="2" id="KW-0472">Membrane</keyword>
<reference evidence="4" key="1">
    <citation type="journal article" date="2019" name="Int. J. Syst. Evol. Microbiol.">
        <title>The Global Catalogue of Microorganisms (GCM) 10K type strain sequencing project: providing services to taxonomists for standard genome sequencing and annotation.</title>
        <authorList>
            <consortium name="The Broad Institute Genomics Platform"/>
            <consortium name="The Broad Institute Genome Sequencing Center for Infectious Disease"/>
            <person name="Wu L."/>
            <person name="Ma J."/>
        </authorList>
    </citation>
    <scope>NUCLEOTIDE SEQUENCE [LARGE SCALE GENOMIC DNA]</scope>
    <source>
        <strain evidence="4">CGMCC 1.10188</strain>
    </source>
</reference>
<evidence type="ECO:0000313" key="4">
    <source>
        <dbReference type="Proteomes" id="UP000603352"/>
    </source>
</evidence>
<sequence length="80" mass="8452">MTDNQNDRRTGDGITPGPHPDADATATPGPDARPDPTGTPPVMPKTEARQARTTGRVRYILTISLGLAVLAMIIVYLVVA</sequence>
<gene>
    <name evidence="3" type="ORF">GCM10011505_32040</name>
</gene>
<dbReference type="EMBL" id="BMDZ01000039">
    <property type="protein sequence ID" value="GGB48529.1"/>
    <property type="molecule type" value="Genomic_DNA"/>
</dbReference>
<comment type="caution">
    <text evidence="3">The sequence shown here is derived from an EMBL/GenBank/DDBJ whole genome shotgun (WGS) entry which is preliminary data.</text>
</comment>
<feature type="region of interest" description="Disordered" evidence="1">
    <location>
        <begin position="1"/>
        <end position="50"/>
    </location>
</feature>
<keyword evidence="4" id="KW-1185">Reference proteome</keyword>
<keyword evidence="2" id="KW-0812">Transmembrane</keyword>
<feature type="transmembrane region" description="Helical" evidence="2">
    <location>
        <begin position="59"/>
        <end position="79"/>
    </location>
</feature>
<accession>A0ABQ1INN8</accession>
<evidence type="ECO:0000313" key="3">
    <source>
        <dbReference type="EMBL" id="GGB48529.1"/>
    </source>
</evidence>
<name>A0ABQ1INN8_9PROT</name>
<dbReference type="Proteomes" id="UP000603352">
    <property type="component" value="Unassembled WGS sequence"/>
</dbReference>
<proteinExistence type="predicted"/>
<evidence type="ECO:0000256" key="1">
    <source>
        <dbReference type="SAM" id="MobiDB-lite"/>
    </source>
</evidence>
<organism evidence="3 4">
    <name type="scientific">Tistrella bauzanensis</name>
    <dbReference type="NCBI Taxonomy" id="657419"/>
    <lineage>
        <taxon>Bacteria</taxon>
        <taxon>Pseudomonadati</taxon>
        <taxon>Pseudomonadota</taxon>
        <taxon>Alphaproteobacteria</taxon>
        <taxon>Geminicoccales</taxon>
        <taxon>Geminicoccaceae</taxon>
        <taxon>Tistrella</taxon>
    </lineage>
</organism>
<feature type="compositionally biased region" description="Basic and acidic residues" evidence="1">
    <location>
        <begin position="1"/>
        <end position="11"/>
    </location>
</feature>
<protein>
    <submittedName>
        <fullName evidence="3">Uncharacterized protein</fullName>
    </submittedName>
</protein>
<dbReference type="RefSeq" id="WP_188579688.1">
    <property type="nucleotide sequence ID" value="NZ_BMDZ01000039.1"/>
</dbReference>